<name>A0A7R9BF43_9CRUS</name>
<organism evidence="1">
    <name type="scientific">Notodromas monacha</name>
    <dbReference type="NCBI Taxonomy" id="399045"/>
    <lineage>
        <taxon>Eukaryota</taxon>
        <taxon>Metazoa</taxon>
        <taxon>Ecdysozoa</taxon>
        <taxon>Arthropoda</taxon>
        <taxon>Crustacea</taxon>
        <taxon>Oligostraca</taxon>
        <taxon>Ostracoda</taxon>
        <taxon>Podocopa</taxon>
        <taxon>Podocopida</taxon>
        <taxon>Cypridocopina</taxon>
        <taxon>Cypridoidea</taxon>
        <taxon>Cyprididae</taxon>
        <taxon>Notodromas</taxon>
    </lineage>
</organism>
<sequence>MCCGGCFLHQFWAGWVGSWWKIIDSAWDPDTREGARMHCRDSVLVLEISCYEGLLNNGAVGPVPLEVLEEFQYIDKGVV</sequence>
<dbReference type="EMBL" id="CAJPEX010000202">
    <property type="protein sequence ID" value="CAG0914233.1"/>
    <property type="molecule type" value="Genomic_DNA"/>
</dbReference>
<dbReference type="AlphaFoldDB" id="A0A7R9BF43"/>
<proteinExistence type="predicted"/>
<dbReference type="Proteomes" id="UP000678499">
    <property type="component" value="Unassembled WGS sequence"/>
</dbReference>
<reference evidence="1" key="1">
    <citation type="submission" date="2020-11" db="EMBL/GenBank/DDBJ databases">
        <authorList>
            <person name="Tran Van P."/>
        </authorList>
    </citation>
    <scope>NUCLEOTIDE SEQUENCE</scope>
</reference>
<dbReference type="EMBL" id="OA882239">
    <property type="protein sequence ID" value="CAD7274081.1"/>
    <property type="molecule type" value="Genomic_DNA"/>
</dbReference>
<gene>
    <name evidence="1" type="ORF">NMOB1V02_LOCUS1937</name>
</gene>
<evidence type="ECO:0000313" key="1">
    <source>
        <dbReference type="EMBL" id="CAD7274081.1"/>
    </source>
</evidence>
<evidence type="ECO:0000313" key="2">
    <source>
        <dbReference type="Proteomes" id="UP000678499"/>
    </source>
</evidence>
<keyword evidence="2" id="KW-1185">Reference proteome</keyword>
<protein>
    <submittedName>
        <fullName evidence="1">Uncharacterized protein</fullName>
    </submittedName>
</protein>
<accession>A0A7R9BF43</accession>